<keyword evidence="1" id="KW-1133">Transmembrane helix</keyword>
<dbReference type="EMBL" id="JAERQJ010000003">
    <property type="protein sequence ID" value="MBL0683940.1"/>
    <property type="molecule type" value="Genomic_DNA"/>
</dbReference>
<dbReference type="Proteomes" id="UP000651057">
    <property type="component" value="Unassembled WGS sequence"/>
</dbReference>
<reference evidence="2" key="1">
    <citation type="submission" date="2021-01" db="EMBL/GenBank/DDBJ databases">
        <authorList>
            <person name="Zhong Y.L."/>
        </authorList>
    </citation>
    <scope>NUCLEOTIDE SEQUENCE</scope>
    <source>
        <strain evidence="2">KCTC 23302</strain>
    </source>
</reference>
<dbReference type="PANTHER" id="PTHR34980:SF2">
    <property type="entry name" value="INNER MEMBRANE PROTEIN YHAH-RELATED"/>
    <property type="match status" value="1"/>
</dbReference>
<feature type="transmembrane region" description="Helical" evidence="1">
    <location>
        <begin position="23"/>
        <end position="42"/>
    </location>
</feature>
<proteinExistence type="predicted"/>
<dbReference type="RefSeq" id="WP_201919397.1">
    <property type="nucleotide sequence ID" value="NZ_BAABAX010000005.1"/>
</dbReference>
<keyword evidence="1" id="KW-0812">Transmembrane</keyword>
<sequence>MNWYLKALKNYAGFSGRARRKEYWMFFLFNIIIMYGLIILAGVLEIGFLATLGSIYALATLIPSIAVAVRRMHDVDKDWWYMLIPIYNLILAFTEGTKGDNQYGPDPKAGE</sequence>
<accession>A0A936ZXX6</accession>
<protein>
    <submittedName>
        <fullName evidence="2">DUF805 domain-containing protein</fullName>
    </submittedName>
</protein>
<dbReference type="GO" id="GO:0005886">
    <property type="term" value="C:plasma membrane"/>
    <property type="evidence" value="ECO:0007669"/>
    <property type="project" value="TreeGrafter"/>
</dbReference>
<dbReference type="Pfam" id="PF05656">
    <property type="entry name" value="DUF805"/>
    <property type="match status" value="1"/>
</dbReference>
<dbReference type="InterPro" id="IPR008523">
    <property type="entry name" value="DUF805"/>
</dbReference>
<dbReference type="PANTHER" id="PTHR34980">
    <property type="entry name" value="INNER MEMBRANE PROTEIN-RELATED-RELATED"/>
    <property type="match status" value="1"/>
</dbReference>
<organism evidence="2 3">
    <name type="scientific">Aquimarina mytili</name>
    <dbReference type="NCBI Taxonomy" id="874423"/>
    <lineage>
        <taxon>Bacteria</taxon>
        <taxon>Pseudomonadati</taxon>
        <taxon>Bacteroidota</taxon>
        <taxon>Flavobacteriia</taxon>
        <taxon>Flavobacteriales</taxon>
        <taxon>Flavobacteriaceae</taxon>
        <taxon>Aquimarina</taxon>
    </lineage>
</organism>
<evidence type="ECO:0000313" key="2">
    <source>
        <dbReference type="EMBL" id="MBL0683940.1"/>
    </source>
</evidence>
<keyword evidence="3" id="KW-1185">Reference proteome</keyword>
<evidence type="ECO:0000256" key="1">
    <source>
        <dbReference type="SAM" id="Phobius"/>
    </source>
</evidence>
<dbReference type="AlphaFoldDB" id="A0A936ZXX6"/>
<gene>
    <name evidence="2" type="ORF">JJQ60_10460</name>
</gene>
<feature type="transmembrane region" description="Helical" evidence="1">
    <location>
        <begin position="48"/>
        <end position="69"/>
    </location>
</feature>
<comment type="caution">
    <text evidence="2">The sequence shown here is derived from an EMBL/GenBank/DDBJ whole genome shotgun (WGS) entry which is preliminary data.</text>
</comment>
<keyword evidence="1" id="KW-0472">Membrane</keyword>
<name>A0A936ZXX6_9FLAO</name>
<evidence type="ECO:0000313" key="3">
    <source>
        <dbReference type="Proteomes" id="UP000651057"/>
    </source>
</evidence>